<dbReference type="EMBL" id="GL377648">
    <property type="protein sequence ID" value="EFJ11240.1"/>
    <property type="molecule type" value="Genomic_DNA"/>
</dbReference>
<dbReference type="HOGENOM" id="CLU_1505930_0_0_1"/>
<dbReference type="Proteomes" id="UP000001514">
    <property type="component" value="Unassembled WGS sequence"/>
</dbReference>
<dbReference type="Gramene" id="EFJ11240">
    <property type="protein sequence ID" value="EFJ11240"/>
    <property type="gene ID" value="SELMODRAFT_426501"/>
</dbReference>
<dbReference type="AlphaFoldDB" id="D8SWK1"/>
<sequence>MDFKNQSGQPFFSRHMAYRYLNHCSGRNLVCMSQSSIVPLRKSKNFVHGTWSCREALLEGVEMPQDRDEIHIEQTEDEKMENLAESSPAPSHPIMSKKPTSTLYADVCPLSLMGSVSNMVIVIGDYFQLSNNVFLQRLRKMMTLDWLSLHQATYLKHPGFSMELPCSLLLLLPSQYYTS</sequence>
<organism evidence="2">
    <name type="scientific">Selaginella moellendorffii</name>
    <name type="common">Spikemoss</name>
    <dbReference type="NCBI Taxonomy" id="88036"/>
    <lineage>
        <taxon>Eukaryota</taxon>
        <taxon>Viridiplantae</taxon>
        <taxon>Streptophyta</taxon>
        <taxon>Embryophyta</taxon>
        <taxon>Tracheophyta</taxon>
        <taxon>Lycopodiopsida</taxon>
        <taxon>Selaginellales</taxon>
        <taxon>Selaginellaceae</taxon>
        <taxon>Selaginella</taxon>
    </lineage>
</organism>
<evidence type="ECO:0000313" key="1">
    <source>
        <dbReference type="EMBL" id="EFJ11240.1"/>
    </source>
</evidence>
<keyword evidence="2" id="KW-1185">Reference proteome</keyword>
<evidence type="ECO:0000313" key="2">
    <source>
        <dbReference type="Proteomes" id="UP000001514"/>
    </source>
</evidence>
<dbReference type="InParanoid" id="D8SWK1"/>
<reference evidence="1 2" key="1">
    <citation type="journal article" date="2011" name="Science">
        <title>The Selaginella genome identifies genetic changes associated with the evolution of vascular plants.</title>
        <authorList>
            <person name="Banks J.A."/>
            <person name="Nishiyama T."/>
            <person name="Hasebe M."/>
            <person name="Bowman J.L."/>
            <person name="Gribskov M."/>
            <person name="dePamphilis C."/>
            <person name="Albert V.A."/>
            <person name="Aono N."/>
            <person name="Aoyama T."/>
            <person name="Ambrose B.A."/>
            <person name="Ashton N.W."/>
            <person name="Axtell M.J."/>
            <person name="Barker E."/>
            <person name="Barker M.S."/>
            <person name="Bennetzen J.L."/>
            <person name="Bonawitz N.D."/>
            <person name="Chapple C."/>
            <person name="Cheng C."/>
            <person name="Correa L.G."/>
            <person name="Dacre M."/>
            <person name="DeBarry J."/>
            <person name="Dreyer I."/>
            <person name="Elias M."/>
            <person name="Engstrom E.M."/>
            <person name="Estelle M."/>
            <person name="Feng L."/>
            <person name="Finet C."/>
            <person name="Floyd S.K."/>
            <person name="Frommer W.B."/>
            <person name="Fujita T."/>
            <person name="Gramzow L."/>
            <person name="Gutensohn M."/>
            <person name="Harholt J."/>
            <person name="Hattori M."/>
            <person name="Heyl A."/>
            <person name="Hirai T."/>
            <person name="Hiwatashi Y."/>
            <person name="Ishikawa M."/>
            <person name="Iwata M."/>
            <person name="Karol K.G."/>
            <person name="Koehler B."/>
            <person name="Kolukisaoglu U."/>
            <person name="Kubo M."/>
            <person name="Kurata T."/>
            <person name="Lalonde S."/>
            <person name="Li K."/>
            <person name="Li Y."/>
            <person name="Litt A."/>
            <person name="Lyons E."/>
            <person name="Manning G."/>
            <person name="Maruyama T."/>
            <person name="Michael T.P."/>
            <person name="Mikami K."/>
            <person name="Miyazaki S."/>
            <person name="Morinaga S."/>
            <person name="Murata T."/>
            <person name="Mueller-Roeber B."/>
            <person name="Nelson D.R."/>
            <person name="Obara M."/>
            <person name="Oguri Y."/>
            <person name="Olmstead R.G."/>
            <person name="Onodera N."/>
            <person name="Petersen B.L."/>
            <person name="Pils B."/>
            <person name="Prigge M."/>
            <person name="Rensing S.A."/>
            <person name="Riano-Pachon D.M."/>
            <person name="Roberts A.W."/>
            <person name="Sato Y."/>
            <person name="Scheller H.V."/>
            <person name="Schulz B."/>
            <person name="Schulz C."/>
            <person name="Shakirov E.V."/>
            <person name="Shibagaki N."/>
            <person name="Shinohara N."/>
            <person name="Shippen D.E."/>
            <person name="Soerensen I."/>
            <person name="Sotooka R."/>
            <person name="Sugimoto N."/>
            <person name="Sugita M."/>
            <person name="Sumikawa N."/>
            <person name="Tanurdzic M."/>
            <person name="Theissen G."/>
            <person name="Ulvskov P."/>
            <person name="Wakazuki S."/>
            <person name="Weng J.K."/>
            <person name="Willats W.W."/>
            <person name="Wipf D."/>
            <person name="Wolf P.G."/>
            <person name="Yang L."/>
            <person name="Zimmer A.D."/>
            <person name="Zhu Q."/>
            <person name="Mitros T."/>
            <person name="Hellsten U."/>
            <person name="Loque D."/>
            <person name="Otillar R."/>
            <person name="Salamov A."/>
            <person name="Schmutz J."/>
            <person name="Shapiro H."/>
            <person name="Lindquist E."/>
            <person name="Lucas S."/>
            <person name="Rokhsar D."/>
            <person name="Grigoriev I.V."/>
        </authorList>
    </citation>
    <scope>NUCLEOTIDE SEQUENCE [LARGE SCALE GENOMIC DNA]</scope>
</reference>
<proteinExistence type="predicted"/>
<accession>D8SWK1</accession>
<dbReference type="KEGG" id="smo:SELMODRAFT_426501"/>
<protein>
    <submittedName>
        <fullName evidence="1">Uncharacterized protein</fullName>
    </submittedName>
</protein>
<gene>
    <name evidence="1" type="ORF">SELMODRAFT_426501</name>
</gene>
<name>D8SWK1_SELML</name>